<accession>A0A0J7KMN2</accession>
<comment type="caution">
    <text evidence="1">The sequence shown here is derived from an EMBL/GenBank/DDBJ whole genome shotgun (WGS) entry which is preliminary data.</text>
</comment>
<protein>
    <submittedName>
        <fullName evidence="1">Radical sam domain containing protein</fullName>
    </submittedName>
</protein>
<organism evidence="1 2">
    <name type="scientific">Lasius niger</name>
    <name type="common">Black garden ant</name>
    <dbReference type="NCBI Taxonomy" id="67767"/>
    <lineage>
        <taxon>Eukaryota</taxon>
        <taxon>Metazoa</taxon>
        <taxon>Ecdysozoa</taxon>
        <taxon>Arthropoda</taxon>
        <taxon>Hexapoda</taxon>
        <taxon>Insecta</taxon>
        <taxon>Pterygota</taxon>
        <taxon>Neoptera</taxon>
        <taxon>Endopterygota</taxon>
        <taxon>Hymenoptera</taxon>
        <taxon>Apocrita</taxon>
        <taxon>Aculeata</taxon>
        <taxon>Formicoidea</taxon>
        <taxon>Formicidae</taxon>
        <taxon>Formicinae</taxon>
        <taxon>Lasius</taxon>
        <taxon>Lasius</taxon>
    </lineage>
</organism>
<dbReference type="Proteomes" id="UP000036403">
    <property type="component" value="Unassembled WGS sequence"/>
</dbReference>
<evidence type="ECO:0000313" key="1">
    <source>
        <dbReference type="EMBL" id="KMQ91511.1"/>
    </source>
</evidence>
<sequence length="108" mass="12482">MKDAIAVYRGEADYEVLETPDDEDVLEFLQILQATLGEEELQEEQKADEFVRLPRALLAAYRLIEHLMRNIYRSASTPLKELERDRGEATEVSPTEVVDFAIRRDTPE</sequence>
<keyword evidence="2" id="KW-1185">Reference proteome</keyword>
<reference evidence="1 2" key="1">
    <citation type="submission" date="2015-04" db="EMBL/GenBank/DDBJ databases">
        <title>Lasius niger genome sequencing.</title>
        <authorList>
            <person name="Konorov E.A."/>
            <person name="Nikitin M.A."/>
            <person name="Kirill M.V."/>
            <person name="Chang P."/>
        </authorList>
    </citation>
    <scope>NUCLEOTIDE SEQUENCE [LARGE SCALE GENOMIC DNA]</scope>
    <source>
        <tissue evidence="1">Whole</tissue>
    </source>
</reference>
<evidence type="ECO:0000313" key="2">
    <source>
        <dbReference type="Proteomes" id="UP000036403"/>
    </source>
</evidence>
<name>A0A0J7KMN2_LASNI</name>
<gene>
    <name evidence="1" type="ORF">RF55_8610</name>
</gene>
<dbReference type="EMBL" id="LBMM01005445">
    <property type="protein sequence ID" value="KMQ91511.1"/>
    <property type="molecule type" value="Genomic_DNA"/>
</dbReference>
<dbReference type="AlphaFoldDB" id="A0A0J7KMN2"/>
<proteinExistence type="predicted"/>
<dbReference type="PaxDb" id="67767-A0A0J7KMN2"/>